<organism evidence="1 2">
    <name type="scientific">Rouxiella badensis</name>
    <dbReference type="NCBI Taxonomy" id="1646377"/>
    <lineage>
        <taxon>Bacteria</taxon>
        <taxon>Pseudomonadati</taxon>
        <taxon>Pseudomonadota</taxon>
        <taxon>Gammaproteobacteria</taxon>
        <taxon>Enterobacterales</taxon>
        <taxon>Yersiniaceae</taxon>
        <taxon>Rouxiella</taxon>
    </lineage>
</organism>
<protein>
    <submittedName>
        <fullName evidence="1">Uncharacterized protein</fullName>
    </submittedName>
</protein>
<dbReference type="RefSeq" id="WP_084912562.1">
    <property type="nucleotide sequence ID" value="NZ_CAUQAZ010000072.1"/>
</dbReference>
<sequence length="65" mass="7032">MYLVRNAHGLLFVAMFTSLLSGFSNASLGSGKTTLAKVLVGLYPPHLADRIIKLDAGKITEDRNQ</sequence>
<name>A0A1X0WFN3_9GAMM</name>
<gene>
    <name evidence="1" type="ORF">BS640_11000</name>
</gene>
<dbReference type="SUPFAM" id="SSF52540">
    <property type="entry name" value="P-loop containing nucleoside triphosphate hydrolases"/>
    <property type="match status" value="1"/>
</dbReference>
<accession>A0A1X0WFN3</accession>
<evidence type="ECO:0000313" key="1">
    <source>
        <dbReference type="EMBL" id="ORJ25523.1"/>
    </source>
</evidence>
<comment type="caution">
    <text evidence="1">The sequence shown here is derived from an EMBL/GenBank/DDBJ whole genome shotgun (WGS) entry which is preliminary data.</text>
</comment>
<dbReference type="EMBL" id="MRWE01000015">
    <property type="protein sequence ID" value="ORJ25523.1"/>
    <property type="molecule type" value="Genomic_DNA"/>
</dbReference>
<evidence type="ECO:0000313" key="2">
    <source>
        <dbReference type="Proteomes" id="UP000192536"/>
    </source>
</evidence>
<keyword evidence="2" id="KW-1185">Reference proteome</keyword>
<reference evidence="1 2" key="1">
    <citation type="journal article" date="2017" name="Int. J. Syst. Evol. Microbiol.">
        <title>Rouxiella badensis sp. nov. and Rouxiella silvae sp. nov. isolated from peat bog soil in Germany and emendation of the genus description.</title>
        <authorList>
            <person name="Le Fleche-Mateos A."/>
            <person name="Kugler J.H."/>
            <person name="Hansen S.H."/>
            <person name="Syldatk C."/>
            <person name="Hausmann R."/>
            <person name="Lomprez F."/>
            <person name="Vandenbogaert M."/>
            <person name="Manuguerra J.C."/>
            <person name="Grimont P.A."/>
        </authorList>
    </citation>
    <scope>NUCLEOTIDE SEQUENCE [LARGE SCALE GENOMIC DNA]</scope>
    <source>
        <strain evidence="1 2">DSM 100043</strain>
    </source>
</reference>
<dbReference type="AlphaFoldDB" id="A0A1X0WFN3"/>
<dbReference type="InterPro" id="IPR027417">
    <property type="entry name" value="P-loop_NTPase"/>
</dbReference>
<dbReference type="Proteomes" id="UP000192536">
    <property type="component" value="Unassembled WGS sequence"/>
</dbReference>
<proteinExistence type="predicted"/>